<evidence type="ECO:0000313" key="3">
    <source>
        <dbReference type="Proteomes" id="UP000054272"/>
    </source>
</evidence>
<reference evidence="2 3" key="1">
    <citation type="submission" date="2015-01" db="EMBL/GenBank/DDBJ databases">
        <title>The Genome Sequence of Cryptococcus gattii EJB2.</title>
        <authorList>
            <consortium name="The Broad Institute Genomics Platform"/>
            <person name="Cuomo C."/>
            <person name="Litvintseva A."/>
            <person name="Chen Y."/>
            <person name="Heitman J."/>
            <person name="Sun S."/>
            <person name="Springer D."/>
            <person name="Dromer F."/>
            <person name="Young S."/>
            <person name="Zeng Q."/>
            <person name="Gargeya S."/>
            <person name="Abouelleil A."/>
            <person name="Alvarado L."/>
            <person name="Chapman S.B."/>
            <person name="Gainer-Dewar J."/>
            <person name="Goldberg J."/>
            <person name="Griggs A."/>
            <person name="Gujja S."/>
            <person name="Hansen M."/>
            <person name="Howarth C."/>
            <person name="Imamovic A."/>
            <person name="Larimer J."/>
            <person name="Murphy C."/>
            <person name="Naylor J."/>
            <person name="Pearson M."/>
            <person name="Priest M."/>
            <person name="Roberts A."/>
            <person name="Saif S."/>
            <person name="Shea T."/>
            <person name="Sykes S."/>
            <person name="Wortman J."/>
            <person name="Nusbaum C."/>
            <person name="Birren B."/>
        </authorList>
    </citation>
    <scope>NUCLEOTIDE SEQUENCE [LARGE SCALE GENOMIC DNA]</scope>
    <source>
        <strain evidence="2 3">EJB2</strain>
    </source>
</reference>
<feature type="compositionally biased region" description="Polar residues" evidence="1">
    <location>
        <begin position="330"/>
        <end position="352"/>
    </location>
</feature>
<organism evidence="2 3">
    <name type="scientific">Cryptococcus gattii EJB2</name>
    <dbReference type="NCBI Taxonomy" id="1296103"/>
    <lineage>
        <taxon>Eukaryota</taxon>
        <taxon>Fungi</taxon>
        <taxon>Dikarya</taxon>
        <taxon>Basidiomycota</taxon>
        <taxon>Agaricomycotina</taxon>
        <taxon>Tremellomycetes</taxon>
        <taxon>Tremellales</taxon>
        <taxon>Cryptococcaceae</taxon>
        <taxon>Cryptococcus</taxon>
        <taxon>Cryptococcus gattii species complex</taxon>
    </lineage>
</organism>
<keyword evidence="3" id="KW-1185">Reference proteome</keyword>
<evidence type="ECO:0000313" key="2">
    <source>
        <dbReference type="EMBL" id="KIR78389.1"/>
    </source>
</evidence>
<protein>
    <submittedName>
        <fullName evidence="2">Uncharacterized protein</fullName>
    </submittedName>
</protein>
<evidence type="ECO:0000256" key="1">
    <source>
        <dbReference type="SAM" id="MobiDB-lite"/>
    </source>
</evidence>
<dbReference type="EMBL" id="KN848718">
    <property type="protein sequence ID" value="KIR78389.1"/>
    <property type="molecule type" value="Genomic_DNA"/>
</dbReference>
<sequence length="396" mass="41276">MEFLASSQEINKPKQLYPCLAVVDINASSDKSRRLSAGSFGSDKDEGNVLTRVISGGGRRKSSFGETGGGGGGRRLSFGGRKDDDKVEGKWYWRVQVGVNDTHLVLLPLTQPPNPLLTIRPAPLSTAIPSHSTHETSTHHDETAIAEHEGGGGEPGFASRVKNIFRRASSSLKERPSAPPASETTSGGTNIAGERLTDQTGRGDMLPSAGGNAEGATNLNSNAELGWPGIINNEKLAAILIPLSSIGKKVGLGGGKKAEGSWVSVQVTSSAQAMEPIGVNKFEPTPKSGFVKFEFDKDWLGAKGEAEVLHHYITTAAASAPPPAERTAPNPSAFQLGGQQATSGAYQQTQPSDPLFSGTPFGNAGGAGQNVDRPLVDEAIAPDVSATSSRKVAGVY</sequence>
<dbReference type="Proteomes" id="UP000054272">
    <property type="component" value="Unassembled WGS sequence"/>
</dbReference>
<feature type="region of interest" description="Disordered" evidence="1">
    <location>
        <begin position="319"/>
        <end position="371"/>
    </location>
</feature>
<feature type="region of interest" description="Disordered" evidence="1">
    <location>
        <begin position="55"/>
        <end position="83"/>
    </location>
</feature>
<gene>
    <name evidence="2" type="ORF">I306_04665</name>
</gene>
<proteinExistence type="predicted"/>
<feature type="compositionally biased region" description="Low complexity" evidence="1">
    <location>
        <begin position="319"/>
        <end position="329"/>
    </location>
</feature>
<feature type="region of interest" description="Disordered" evidence="1">
    <location>
        <begin position="169"/>
        <end position="215"/>
    </location>
</feature>
<accession>A0ABR5BRW1</accession>
<name>A0ABR5BRW1_9TREE</name>